<feature type="domain" description="FMN-binding" evidence="8">
    <location>
        <begin position="122"/>
        <end position="214"/>
    </location>
</feature>
<comment type="caution">
    <text evidence="9">The sequence shown here is derived from an EMBL/GenBank/DDBJ whole genome shotgun (WGS) entry which is preliminary data.</text>
</comment>
<gene>
    <name evidence="6" type="primary">rnfG</name>
    <name evidence="9" type="ORF">B597_021765</name>
</gene>
<dbReference type="RefSeq" id="WP_003294707.1">
    <property type="nucleotide sequence ID" value="NZ_KK020677.1"/>
</dbReference>
<keyword evidence="6" id="KW-1278">Translocase</keyword>
<dbReference type="EC" id="7.-.-.-" evidence="6"/>
<comment type="subcellular location">
    <subcellularLocation>
        <location evidence="6">Cell inner membrane</location>
        <topology evidence="6">Single-pass membrane protein</topology>
    </subcellularLocation>
</comment>
<keyword evidence="6 7" id="KW-0472">Membrane</keyword>
<keyword evidence="5 6" id="KW-0249">Electron transport</keyword>
<keyword evidence="4 6" id="KW-0288">FMN</keyword>
<reference evidence="9 10" key="1">
    <citation type="journal article" date="2013" name="Genome Announc.">
        <title>Draft Genome of the Nitrogen-Fixing Bacterium Pseudomonas stutzeri Strain KOS6 Isolated from Industrial Hydrocarbon Sludge.</title>
        <authorList>
            <person name="Grigoryeva T.V."/>
            <person name="Laikov A.V."/>
            <person name="Naumova R.P."/>
            <person name="Manolov A.I."/>
            <person name="Larin A.K."/>
            <person name="Karpova I.Y."/>
            <person name="Semashko T.A."/>
            <person name="Alexeev D.G."/>
            <person name="Kostryukova E.S."/>
            <person name="Muller R."/>
            <person name="Govorun V.M."/>
        </authorList>
    </citation>
    <scope>NUCLEOTIDE SEQUENCE [LARGE SCALE GENOMIC DNA]</scope>
    <source>
        <strain evidence="9 10">KOS6</strain>
    </source>
</reference>
<comment type="function">
    <text evidence="6">Part of a membrane-bound complex that couples electron transfer with translocation of ions across the membrane.</text>
</comment>
<sequence>MNELTRMPVAEAGDELPIARPGLLEAWRGRIAYQALSLALVCALVALALLLGHQLTRQRIADAELQDRLAVLRQVLPQALYDNNPLADAYRLEDAELGTLEVYPARREGQLTATAFQVSTIGYGGPISQLIALDVEGRILGVRVLSHKETPGLADKIEVSRSDWIKSFDGLSLASTPLQQWAVEKDGGRFDQFAGATITPRAIVRGVVKALELQARQATAQPTEETQP</sequence>
<keyword evidence="2 6" id="KW-0597">Phosphoprotein</keyword>
<feature type="modified residue" description="FMN phosphoryl threonine" evidence="6">
    <location>
        <position position="197"/>
    </location>
</feature>
<evidence type="ECO:0000256" key="4">
    <source>
        <dbReference type="ARBA" id="ARBA00022643"/>
    </source>
</evidence>
<dbReference type="EMBL" id="AMCZ02000051">
    <property type="protein sequence ID" value="EWC39154.1"/>
    <property type="molecule type" value="Genomic_DNA"/>
</dbReference>
<dbReference type="PIRSF" id="PIRSF006091">
    <property type="entry name" value="E_trnsport_RnfG"/>
    <property type="match status" value="1"/>
</dbReference>
<comment type="cofactor">
    <cofactor evidence="6">
        <name>FMN</name>
        <dbReference type="ChEBI" id="CHEBI:58210"/>
    </cofactor>
</comment>
<dbReference type="GO" id="GO:0010181">
    <property type="term" value="F:FMN binding"/>
    <property type="evidence" value="ECO:0007669"/>
    <property type="project" value="InterPro"/>
</dbReference>
<protein>
    <recommendedName>
        <fullName evidence="6">Ion-translocating oxidoreductase complex subunit G</fullName>
        <ecNumber evidence="6">7.-.-.-</ecNumber>
    </recommendedName>
    <alternativeName>
        <fullName evidence="6">Rnf electron transport complex subunit G</fullName>
    </alternativeName>
</protein>
<accession>A0A061JLT7</accession>
<keyword evidence="6 7" id="KW-1133">Transmembrane helix</keyword>
<dbReference type="HOGENOM" id="CLU_077882_1_0_6"/>
<evidence type="ECO:0000256" key="5">
    <source>
        <dbReference type="ARBA" id="ARBA00022982"/>
    </source>
</evidence>
<evidence type="ECO:0000256" key="2">
    <source>
        <dbReference type="ARBA" id="ARBA00022553"/>
    </source>
</evidence>
<evidence type="ECO:0000313" key="10">
    <source>
        <dbReference type="Proteomes" id="UP000026923"/>
    </source>
</evidence>
<dbReference type="SMART" id="SM00900">
    <property type="entry name" value="FMN_bind"/>
    <property type="match status" value="1"/>
</dbReference>
<dbReference type="Pfam" id="PF04205">
    <property type="entry name" value="FMN_bind"/>
    <property type="match status" value="1"/>
</dbReference>
<keyword evidence="1 6" id="KW-0813">Transport</keyword>
<dbReference type="InterPro" id="IPR010209">
    <property type="entry name" value="Ion_transpt_RnfG/RsxG"/>
</dbReference>
<name>A0A061JLT7_STUST</name>
<dbReference type="NCBIfam" id="NF002519">
    <property type="entry name" value="PRK01908.1"/>
    <property type="match status" value="1"/>
</dbReference>
<evidence type="ECO:0000256" key="6">
    <source>
        <dbReference type="HAMAP-Rule" id="MF_00479"/>
    </source>
</evidence>
<dbReference type="AlphaFoldDB" id="A0A061JLT7"/>
<dbReference type="Proteomes" id="UP000026923">
    <property type="component" value="Unassembled WGS sequence"/>
</dbReference>
<dbReference type="HAMAP" id="MF_00479">
    <property type="entry name" value="RsxG_RnfG"/>
    <property type="match status" value="1"/>
</dbReference>
<keyword evidence="6" id="KW-1003">Cell membrane</keyword>
<proteinExistence type="inferred from homology"/>
<evidence type="ECO:0000256" key="3">
    <source>
        <dbReference type="ARBA" id="ARBA00022630"/>
    </source>
</evidence>
<keyword evidence="6 7" id="KW-0812">Transmembrane</keyword>
<dbReference type="InterPro" id="IPR007329">
    <property type="entry name" value="FMN-bd"/>
</dbReference>
<organism evidence="9 10">
    <name type="scientific">Stutzerimonas stutzeri KOS6</name>
    <dbReference type="NCBI Taxonomy" id="1218352"/>
    <lineage>
        <taxon>Bacteria</taxon>
        <taxon>Pseudomonadati</taxon>
        <taxon>Pseudomonadota</taxon>
        <taxon>Gammaproteobacteria</taxon>
        <taxon>Pseudomonadales</taxon>
        <taxon>Pseudomonadaceae</taxon>
        <taxon>Stutzerimonas</taxon>
    </lineage>
</organism>
<keyword evidence="3 6" id="KW-0285">Flavoprotein</keyword>
<dbReference type="NCBIfam" id="TIGR01947">
    <property type="entry name" value="rnfG"/>
    <property type="match status" value="1"/>
</dbReference>
<evidence type="ECO:0000256" key="1">
    <source>
        <dbReference type="ARBA" id="ARBA00022448"/>
    </source>
</evidence>
<dbReference type="GO" id="GO:0005886">
    <property type="term" value="C:plasma membrane"/>
    <property type="evidence" value="ECO:0007669"/>
    <property type="project" value="UniProtKB-SubCell"/>
</dbReference>
<dbReference type="PANTHER" id="PTHR36118">
    <property type="entry name" value="ION-TRANSLOCATING OXIDOREDUCTASE COMPLEX SUBUNIT G"/>
    <property type="match status" value="1"/>
</dbReference>
<dbReference type="PANTHER" id="PTHR36118:SF1">
    <property type="entry name" value="ION-TRANSLOCATING OXIDOREDUCTASE COMPLEX SUBUNIT G"/>
    <property type="match status" value="1"/>
</dbReference>
<dbReference type="OrthoDB" id="9784165at2"/>
<feature type="transmembrane region" description="Helical" evidence="7">
    <location>
        <begin position="31"/>
        <end position="51"/>
    </location>
</feature>
<dbReference type="GO" id="GO:0022900">
    <property type="term" value="P:electron transport chain"/>
    <property type="evidence" value="ECO:0007669"/>
    <property type="project" value="UniProtKB-UniRule"/>
</dbReference>
<comment type="subunit">
    <text evidence="6">The complex is composed of six subunits: RnfA, RnfB, RnfC, RnfD, RnfE and RnfG.</text>
</comment>
<dbReference type="eggNOG" id="COG4659">
    <property type="taxonomic scope" value="Bacteria"/>
</dbReference>
<dbReference type="GO" id="GO:0009055">
    <property type="term" value="F:electron transfer activity"/>
    <property type="evidence" value="ECO:0007669"/>
    <property type="project" value="InterPro"/>
</dbReference>
<evidence type="ECO:0000256" key="7">
    <source>
        <dbReference type="SAM" id="Phobius"/>
    </source>
</evidence>
<evidence type="ECO:0000259" key="8">
    <source>
        <dbReference type="SMART" id="SM00900"/>
    </source>
</evidence>
<comment type="similarity">
    <text evidence="6">Belongs to the RnfG family.</text>
</comment>
<evidence type="ECO:0000313" key="9">
    <source>
        <dbReference type="EMBL" id="EWC39154.1"/>
    </source>
</evidence>
<keyword evidence="6" id="KW-0997">Cell inner membrane</keyword>